<evidence type="ECO:0000313" key="2">
    <source>
        <dbReference type="EMBL" id="JAG99589.1"/>
    </source>
</evidence>
<dbReference type="AlphaFoldDB" id="A0A0E9P670"/>
<reference evidence="2" key="2">
    <citation type="journal article" date="2015" name="Fish Shellfish Immunol.">
        <title>Early steps in the European eel (Anguilla anguilla)-Vibrio vulnificus interaction in the gills: Role of the RtxA13 toxin.</title>
        <authorList>
            <person name="Callol A."/>
            <person name="Pajuelo D."/>
            <person name="Ebbesson L."/>
            <person name="Teles M."/>
            <person name="MacKenzie S."/>
            <person name="Amaro C."/>
        </authorList>
    </citation>
    <scope>NUCLEOTIDE SEQUENCE</scope>
</reference>
<protein>
    <submittedName>
        <fullName evidence="2">Uncharacterized protein</fullName>
    </submittedName>
</protein>
<accession>A0A0E9P670</accession>
<feature type="region of interest" description="Disordered" evidence="1">
    <location>
        <begin position="1"/>
        <end position="22"/>
    </location>
</feature>
<name>A0A0E9P670_ANGAN</name>
<evidence type="ECO:0000256" key="1">
    <source>
        <dbReference type="SAM" id="MobiDB-lite"/>
    </source>
</evidence>
<organism evidence="2">
    <name type="scientific">Anguilla anguilla</name>
    <name type="common">European freshwater eel</name>
    <name type="synonym">Muraena anguilla</name>
    <dbReference type="NCBI Taxonomy" id="7936"/>
    <lineage>
        <taxon>Eukaryota</taxon>
        <taxon>Metazoa</taxon>
        <taxon>Chordata</taxon>
        <taxon>Craniata</taxon>
        <taxon>Vertebrata</taxon>
        <taxon>Euteleostomi</taxon>
        <taxon>Actinopterygii</taxon>
        <taxon>Neopterygii</taxon>
        <taxon>Teleostei</taxon>
        <taxon>Anguilliformes</taxon>
        <taxon>Anguillidae</taxon>
        <taxon>Anguilla</taxon>
    </lineage>
</organism>
<feature type="compositionally biased region" description="Basic residues" evidence="1">
    <location>
        <begin position="10"/>
        <end position="22"/>
    </location>
</feature>
<proteinExistence type="predicted"/>
<reference evidence="2" key="1">
    <citation type="submission" date="2014-11" db="EMBL/GenBank/DDBJ databases">
        <authorList>
            <person name="Amaro Gonzalez C."/>
        </authorList>
    </citation>
    <scope>NUCLEOTIDE SEQUENCE</scope>
</reference>
<dbReference type="EMBL" id="GBXM01108987">
    <property type="protein sequence ID" value="JAG99589.1"/>
    <property type="molecule type" value="Transcribed_RNA"/>
</dbReference>
<sequence>MVESKALRSLFKRLNHRSSGHN</sequence>